<evidence type="ECO:0000313" key="10">
    <source>
        <dbReference type="EMBL" id="KAF7672335.1"/>
    </source>
</evidence>
<dbReference type="Gene3D" id="2.60.40.1180">
    <property type="entry name" value="Golgi alpha-mannosidase II"/>
    <property type="match status" value="1"/>
</dbReference>
<dbReference type="PRINTS" id="PR00740">
    <property type="entry name" value="GLHYDRLASE27"/>
</dbReference>
<feature type="signal peptide" evidence="8">
    <location>
        <begin position="1"/>
        <end position="19"/>
    </location>
</feature>
<evidence type="ECO:0000256" key="8">
    <source>
        <dbReference type="SAM" id="SignalP"/>
    </source>
</evidence>
<reference evidence="10" key="1">
    <citation type="submission" date="2020-01" db="EMBL/GenBank/DDBJ databases">
        <authorList>
            <person name="Feng Z.H.Z."/>
        </authorList>
    </citation>
    <scope>NUCLEOTIDE SEQUENCE</scope>
    <source>
        <strain evidence="10">CBS107.38</strain>
    </source>
</reference>
<dbReference type="InterPro" id="IPR013785">
    <property type="entry name" value="Aldolase_TIM"/>
</dbReference>
<dbReference type="SUPFAM" id="SSF51011">
    <property type="entry name" value="Glycosyl hydrolase domain"/>
    <property type="match status" value="1"/>
</dbReference>
<feature type="chain" id="PRO_5034690023" description="Alpha-galactosidase" evidence="8">
    <location>
        <begin position="20"/>
        <end position="699"/>
    </location>
</feature>
<comment type="caution">
    <text evidence="10">The sequence shown here is derived from an EMBL/GenBank/DDBJ whole genome shotgun (WGS) entry which is preliminary data.</text>
</comment>
<keyword evidence="4 8" id="KW-0732">Signal</keyword>
<dbReference type="GO" id="GO:0004557">
    <property type="term" value="F:alpha-galactosidase activity"/>
    <property type="evidence" value="ECO:0007669"/>
    <property type="project" value="UniProtKB-EC"/>
</dbReference>
<dbReference type="CDD" id="cd04081">
    <property type="entry name" value="CBM35_galactosidase-like"/>
    <property type="match status" value="1"/>
</dbReference>
<dbReference type="Proteomes" id="UP000596902">
    <property type="component" value="Unassembled WGS sequence"/>
</dbReference>
<evidence type="ECO:0000313" key="11">
    <source>
        <dbReference type="Proteomes" id="UP000596902"/>
    </source>
</evidence>
<dbReference type="EMBL" id="JAAABM010000016">
    <property type="protein sequence ID" value="KAF7672335.1"/>
    <property type="molecule type" value="Genomic_DNA"/>
</dbReference>
<dbReference type="GeneID" id="62207591"/>
<evidence type="ECO:0000256" key="5">
    <source>
        <dbReference type="ARBA" id="ARBA00022801"/>
    </source>
</evidence>
<dbReference type="PANTHER" id="PTHR11452:SF75">
    <property type="entry name" value="ALPHA-GALACTOSIDASE MEL1"/>
    <property type="match status" value="1"/>
</dbReference>
<feature type="domain" description="Alpha galactosidase C-terminal" evidence="9">
    <location>
        <begin position="331"/>
        <end position="401"/>
    </location>
</feature>
<evidence type="ECO:0000256" key="4">
    <source>
        <dbReference type="ARBA" id="ARBA00022729"/>
    </source>
</evidence>
<name>A0A8H7AX85_9PLEO</name>
<keyword evidence="5 7" id="KW-0378">Hydrolase</keyword>
<keyword evidence="11" id="KW-1185">Reference proteome</keyword>
<comment type="catalytic activity">
    <reaction evidence="1 7">
        <text>Hydrolysis of terminal, non-reducing alpha-D-galactose residues in alpha-D-galactosides, including galactose oligosaccharides, galactomannans and galactolipids.</text>
        <dbReference type="EC" id="3.2.1.22"/>
    </reaction>
</comment>
<dbReference type="Gene3D" id="2.60.120.260">
    <property type="entry name" value="Galactose-binding domain-like"/>
    <property type="match status" value="1"/>
</dbReference>
<keyword evidence="6 7" id="KW-0326">Glycosidase</keyword>
<evidence type="ECO:0000259" key="9">
    <source>
        <dbReference type="Pfam" id="PF17801"/>
    </source>
</evidence>
<evidence type="ECO:0000256" key="1">
    <source>
        <dbReference type="ARBA" id="ARBA00001255"/>
    </source>
</evidence>
<evidence type="ECO:0000256" key="7">
    <source>
        <dbReference type="RuleBase" id="RU361168"/>
    </source>
</evidence>
<gene>
    <name evidence="10" type="ORF">GT037_009366</name>
</gene>
<dbReference type="Pfam" id="PF17801">
    <property type="entry name" value="Melibiase_C"/>
    <property type="match status" value="1"/>
</dbReference>
<protein>
    <recommendedName>
        <fullName evidence="3 7">Alpha-galactosidase</fullName>
        <ecNumber evidence="3 7">3.2.1.22</ecNumber>
    </recommendedName>
    <alternativeName>
        <fullName evidence="7">Melibiase</fullName>
    </alternativeName>
</protein>
<evidence type="ECO:0000256" key="2">
    <source>
        <dbReference type="ARBA" id="ARBA00009743"/>
    </source>
</evidence>
<dbReference type="SUPFAM" id="SSF51445">
    <property type="entry name" value="(Trans)glycosidases"/>
    <property type="match status" value="1"/>
</dbReference>
<dbReference type="EC" id="3.2.1.22" evidence="3 7"/>
<organism evidence="10 11">
    <name type="scientific">Alternaria burnsii</name>
    <dbReference type="NCBI Taxonomy" id="1187904"/>
    <lineage>
        <taxon>Eukaryota</taxon>
        <taxon>Fungi</taxon>
        <taxon>Dikarya</taxon>
        <taxon>Ascomycota</taxon>
        <taxon>Pezizomycotina</taxon>
        <taxon>Dothideomycetes</taxon>
        <taxon>Pleosporomycetidae</taxon>
        <taxon>Pleosporales</taxon>
        <taxon>Pleosporineae</taxon>
        <taxon>Pleosporaceae</taxon>
        <taxon>Alternaria</taxon>
        <taxon>Alternaria sect. Alternaria</taxon>
    </lineage>
</organism>
<sequence>MMWTNSVLLTLAGVTHVASQSFQQTPVMGWNSYNQMSCSPNTQKITTTINSLSSRGFVDAGYKFFQIDCGWASRDGQRNATSGALKVDLNAFPGGLKPLSDLARSKGMKWTMYSDAGVRMCDPQAPSPVLGSLGHEAADADFFKTLNTEYVKYDNCYADGPAASQNAPKNARTDFVSRFGVMWKELQRVGIPGLLICQWGVPFSTSTGLQGPVQWTKGISTSFRLSDDITSGWASMFRIYNQAVHIAKSGLVGPGHIADADLLMVGNSGMTFDEQATHFAAWAMLKSALMISTDVPALSNELVAVLQNKDLIAINQDSAVKPVTLRQRWSGDRDLWAGDLANGDMAVLVVDISNTARTLSLQLSELDIASASIKDLWTGTTISGASLSKQVKAHGSLAIRLSNIRRSTATKPTYTFVSASTGSLSSGANTQSCSGCTSSNKVGNLGGSSNGRVTISNIRTSKATQTVLFDYINGQVDYMGGSNERVAAVSVNGGAAKTVSFPLSGYNWDKDVYKSYGVELSGFSTTGTNTITISGVGSAQQSPIHNMQLQHLIPAAFFSASALAATFNGFSDTACQRYDGTYIPVTAAQLQDLVVQEWATTDAVPEASRFLTTPDDKKKCPSNEDDTYRWVSLHDLGVLPYINTLHPWCIQIPQWEQGSQFPAGNGGAVAVVYYKDTDTYSLCRYLAAAQQDGYAGMCR</sequence>
<evidence type="ECO:0000256" key="6">
    <source>
        <dbReference type="ARBA" id="ARBA00023295"/>
    </source>
</evidence>
<proteinExistence type="inferred from homology"/>
<evidence type="ECO:0000256" key="3">
    <source>
        <dbReference type="ARBA" id="ARBA00012755"/>
    </source>
</evidence>
<comment type="similarity">
    <text evidence="2 7">Belongs to the glycosyl hydrolase 27 family.</text>
</comment>
<reference evidence="10" key="2">
    <citation type="submission" date="2020-08" db="EMBL/GenBank/DDBJ databases">
        <title>Draft Genome Sequence of Cumin Blight Pathogen Alternaria burnsii.</title>
        <authorList>
            <person name="Feng Z."/>
        </authorList>
    </citation>
    <scope>NUCLEOTIDE SEQUENCE</scope>
    <source>
        <strain evidence="10">CBS107.38</strain>
    </source>
</reference>
<dbReference type="GO" id="GO:0005975">
    <property type="term" value="P:carbohydrate metabolic process"/>
    <property type="evidence" value="ECO:0007669"/>
    <property type="project" value="InterPro"/>
</dbReference>
<dbReference type="InterPro" id="IPR041233">
    <property type="entry name" value="Melibiase_C"/>
</dbReference>
<dbReference type="InterPro" id="IPR002241">
    <property type="entry name" value="Glyco_hydro_27"/>
</dbReference>
<dbReference type="InterPro" id="IPR017853">
    <property type="entry name" value="GH"/>
</dbReference>
<dbReference type="AlphaFoldDB" id="A0A8H7AX85"/>
<dbReference type="RefSeq" id="XP_038782688.1">
    <property type="nucleotide sequence ID" value="XM_038934413.1"/>
</dbReference>
<dbReference type="Gene3D" id="3.20.20.70">
    <property type="entry name" value="Aldolase class I"/>
    <property type="match status" value="1"/>
</dbReference>
<dbReference type="PANTHER" id="PTHR11452">
    <property type="entry name" value="ALPHA-GALACTOSIDASE/ALPHA-N-ACETYLGALACTOSAMINIDASE"/>
    <property type="match status" value="1"/>
</dbReference>
<accession>A0A8H7AX85</accession>
<keyword evidence="7" id="KW-1015">Disulfide bond</keyword>
<dbReference type="CDD" id="cd14792">
    <property type="entry name" value="GH27"/>
    <property type="match status" value="1"/>
</dbReference>
<dbReference type="InterPro" id="IPR013780">
    <property type="entry name" value="Glyco_hydro_b"/>
</dbReference>
<dbReference type="Pfam" id="PF16499">
    <property type="entry name" value="Melibiase_2"/>
    <property type="match status" value="1"/>
</dbReference>